<feature type="compositionally biased region" description="Basic and acidic residues" evidence="1">
    <location>
        <begin position="1"/>
        <end position="13"/>
    </location>
</feature>
<accession>A0A644UGB2</accession>
<dbReference type="EMBL" id="VSSQ01000111">
    <property type="protein sequence ID" value="MPL77909.1"/>
    <property type="molecule type" value="Genomic_DNA"/>
</dbReference>
<gene>
    <name evidence="2" type="ORF">SDC9_23769</name>
</gene>
<evidence type="ECO:0000313" key="2">
    <source>
        <dbReference type="EMBL" id="MPL77909.1"/>
    </source>
</evidence>
<dbReference type="AlphaFoldDB" id="A0A644UGB2"/>
<feature type="compositionally biased region" description="Polar residues" evidence="1">
    <location>
        <begin position="26"/>
        <end position="35"/>
    </location>
</feature>
<name>A0A644UGB2_9ZZZZ</name>
<protein>
    <submittedName>
        <fullName evidence="2">Uncharacterized protein</fullName>
    </submittedName>
</protein>
<proteinExistence type="predicted"/>
<organism evidence="2">
    <name type="scientific">bioreactor metagenome</name>
    <dbReference type="NCBI Taxonomy" id="1076179"/>
    <lineage>
        <taxon>unclassified sequences</taxon>
        <taxon>metagenomes</taxon>
        <taxon>ecological metagenomes</taxon>
    </lineage>
</organism>
<sequence>MSNMYPREREHTADGGQFETAEESPPTAQVHSRTQVRVARVTALEQKRHVLF</sequence>
<reference evidence="2" key="1">
    <citation type="submission" date="2019-08" db="EMBL/GenBank/DDBJ databases">
        <authorList>
            <person name="Kucharzyk K."/>
            <person name="Murdoch R.W."/>
            <person name="Higgins S."/>
            <person name="Loffler F."/>
        </authorList>
    </citation>
    <scope>NUCLEOTIDE SEQUENCE</scope>
</reference>
<evidence type="ECO:0000256" key="1">
    <source>
        <dbReference type="SAM" id="MobiDB-lite"/>
    </source>
</evidence>
<comment type="caution">
    <text evidence="2">The sequence shown here is derived from an EMBL/GenBank/DDBJ whole genome shotgun (WGS) entry which is preliminary data.</text>
</comment>
<feature type="region of interest" description="Disordered" evidence="1">
    <location>
        <begin position="1"/>
        <end position="35"/>
    </location>
</feature>